<dbReference type="PANTHER" id="PTHR39189:SF1">
    <property type="entry name" value="UPF0173 METAL-DEPENDENT HYDROLASE YTKL"/>
    <property type="match status" value="1"/>
</dbReference>
<dbReference type="SUPFAM" id="SSF56281">
    <property type="entry name" value="Metallo-hydrolase/oxidoreductase"/>
    <property type="match status" value="1"/>
</dbReference>
<dbReference type="AlphaFoldDB" id="A0A2H0RH45"/>
<dbReference type="EMBL" id="PCYK01000029">
    <property type="protein sequence ID" value="PIR45760.1"/>
    <property type="molecule type" value="Genomic_DNA"/>
</dbReference>
<organism evidence="1 2">
    <name type="scientific">Candidatus Vogelbacteria bacterium CG10_big_fil_rev_8_21_14_0_10_49_38</name>
    <dbReference type="NCBI Taxonomy" id="1975043"/>
    <lineage>
        <taxon>Bacteria</taxon>
        <taxon>Candidatus Vogeliibacteriota</taxon>
    </lineage>
</organism>
<dbReference type="Gene3D" id="3.60.15.10">
    <property type="entry name" value="Ribonuclease Z/Hydroxyacylglutathione hydrolase-like"/>
    <property type="match status" value="1"/>
</dbReference>
<gene>
    <name evidence="1" type="ORF">COV08_03245</name>
</gene>
<protein>
    <recommendedName>
        <fullName evidence="3">Lactamase</fullName>
    </recommendedName>
</protein>
<comment type="caution">
    <text evidence="1">The sequence shown here is derived from an EMBL/GenBank/DDBJ whole genome shotgun (WGS) entry which is preliminary data.</text>
</comment>
<reference evidence="1 2" key="1">
    <citation type="submission" date="2017-09" db="EMBL/GenBank/DDBJ databases">
        <title>Depth-based differentiation of microbial function through sediment-hosted aquifers and enrichment of novel symbionts in the deep terrestrial subsurface.</title>
        <authorList>
            <person name="Probst A.J."/>
            <person name="Ladd B."/>
            <person name="Jarett J.K."/>
            <person name="Geller-Mcgrath D.E."/>
            <person name="Sieber C.M."/>
            <person name="Emerson J.B."/>
            <person name="Anantharaman K."/>
            <person name="Thomas B.C."/>
            <person name="Malmstrom R."/>
            <person name="Stieglmeier M."/>
            <person name="Klingl A."/>
            <person name="Woyke T."/>
            <person name="Ryan C.M."/>
            <person name="Banfield J.F."/>
        </authorList>
    </citation>
    <scope>NUCLEOTIDE SEQUENCE [LARGE SCALE GENOMIC DNA]</scope>
    <source>
        <strain evidence="1">CG10_big_fil_rev_8_21_14_0_10_49_38</strain>
    </source>
</reference>
<accession>A0A2H0RH45</accession>
<dbReference type="PANTHER" id="PTHR39189">
    <property type="entry name" value="UPF0173 METAL-DEPENDENT HYDROLASE YTKL"/>
    <property type="match status" value="1"/>
</dbReference>
<evidence type="ECO:0008006" key="3">
    <source>
        <dbReference type="Google" id="ProtNLM"/>
    </source>
</evidence>
<proteinExistence type="predicted"/>
<dbReference type="Proteomes" id="UP000230431">
    <property type="component" value="Unassembled WGS sequence"/>
</dbReference>
<dbReference type="Pfam" id="PF13483">
    <property type="entry name" value="Lactamase_B_3"/>
    <property type="match status" value="1"/>
</dbReference>
<evidence type="ECO:0000313" key="1">
    <source>
        <dbReference type="EMBL" id="PIR45760.1"/>
    </source>
</evidence>
<dbReference type="InterPro" id="IPR036866">
    <property type="entry name" value="RibonucZ/Hydroxyglut_hydro"/>
</dbReference>
<name>A0A2H0RH45_9BACT</name>
<sequence length="208" mass="22307">MIITYHKESFIRVQQGDLVVAFSPISREIDPKTTRFGADLCLTALNAPSFNGCETVTFGNKKPFVIDSPGEYEVDGIFIYGLASEGFEGKINTIFATEIDGVRLCHLGGLANPDLDPKTIEDIGGVDVLFVPIAGGPVLLPKDAAKLAASLEPKLIIPVMFENGAGQEALKTFAKEIGGEIGEQVDKLTLKRKDLEGKEGDLVIIKAT</sequence>
<evidence type="ECO:0000313" key="2">
    <source>
        <dbReference type="Proteomes" id="UP000230431"/>
    </source>
</evidence>